<dbReference type="Proteomes" id="UP000198287">
    <property type="component" value="Unassembled WGS sequence"/>
</dbReference>
<comment type="caution">
    <text evidence="1">The sequence shown here is derived from an EMBL/GenBank/DDBJ whole genome shotgun (WGS) entry which is preliminary data.</text>
</comment>
<keyword evidence="2" id="KW-1185">Reference proteome</keyword>
<name>A0A226F380_FOLCA</name>
<dbReference type="AlphaFoldDB" id="A0A226F380"/>
<protein>
    <submittedName>
        <fullName evidence="1">Phospholysine phosphohistidine inorganic pyrophosphate phosphatase</fullName>
    </submittedName>
</protein>
<accession>A0A226F380</accession>
<organism evidence="1 2">
    <name type="scientific">Folsomia candida</name>
    <name type="common">Springtail</name>
    <dbReference type="NCBI Taxonomy" id="158441"/>
    <lineage>
        <taxon>Eukaryota</taxon>
        <taxon>Metazoa</taxon>
        <taxon>Ecdysozoa</taxon>
        <taxon>Arthropoda</taxon>
        <taxon>Hexapoda</taxon>
        <taxon>Collembola</taxon>
        <taxon>Entomobryomorpha</taxon>
        <taxon>Isotomoidea</taxon>
        <taxon>Isotomidae</taxon>
        <taxon>Proisotominae</taxon>
        <taxon>Folsomia</taxon>
    </lineage>
</organism>
<evidence type="ECO:0000313" key="1">
    <source>
        <dbReference type="EMBL" id="OXA63631.1"/>
    </source>
</evidence>
<dbReference type="GO" id="GO:0005829">
    <property type="term" value="C:cytosol"/>
    <property type="evidence" value="ECO:0007669"/>
    <property type="project" value="TreeGrafter"/>
</dbReference>
<dbReference type="InterPro" id="IPR023214">
    <property type="entry name" value="HAD_sf"/>
</dbReference>
<dbReference type="SUPFAM" id="SSF56784">
    <property type="entry name" value="HAD-like"/>
    <property type="match status" value="1"/>
</dbReference>
<dbReference type="InterPro" id="IPR036412">
    <property type="entry name" value="HAD-like_sf"/>
</dbReference>
<dbReference type="Gene3D" id="3.40.50.1000">
    <property type="entry name" value="HAD superfamily/HAD-like"/>
    <property type="match status" value="1"/>
</dbReference>
<gene>
    <name evidence="1" type="ORF">Fcan01_01720</name>
</gene>
<dbReference type="GO" id="GO:0004427">
    <property type="term" value="F:inorganic diphosphate phosphatase activity"/>
    <property type="evidence" value="ECO:0007669"/>
    <property type="project" value="TreeGrafter"/>
</dbReference>
<reference evidence="1 2" key="1">
    <citation type="submission" date="2015-12" db="EMBL/GenBank/DDBJ databases">
        <title>The genome of Folsomia candida.</title>
        <authorList>
            <person name="Faddeeva A."/>
            <person name="Derks M.F."/>
            <person name="Anvar Y."/>
            <person name="Smit S."/>
            <person name="Van Straalen N."/>
            <person name="Roelofs D."/>
        </authorList>
    </citation>
    <scope>NUCLEOTIDE SEQUENCE [LARGE SCALE GENOMIC DNA]</scope>
    <source>
        <strain evidence="1 2">VU population</strain>
        <tissue evidence="1">Whole body</tissue>
    </source>
</reference>
<proteinExistence type="predicted"/>
<dbReference type="OrthoDB" id="426235at2759"/>
<dbReference type="GO" id="GO:0016791">
    <property type="term" value="F:phosphatase activity"/>
    <property type="evidence" value="ECO:0007669"/>
    <property type="project" value="TreeGrafter"/>
</dbReference>
<dbReference type="Pfam" id="PF13344">
    <property type="entry name" value="Hydrolase_6"/>
    <property type="match status" value="1"/>
</dbReference>
<dbReference type="InterPro" id="IPR006357">
    <property type="entry name" value="HAD-SF_hydro_IIA"/>
</dbReference>
<dbReference type="PANTHER" id="PTHR19288:SF44">
    <property type="entry name" value="PHOSPHOLYSINE PHOSPHOHISTIDINE INORGANIC PYROPHOSPHATE PHOSPHATASE"/>
    <property type="match status" value="1"/>
</dbReference>
<dbReference type="EMBL" id="LNIX01000001">
    <property type="protein sequence ID" value="OXA63631.1"/>
    <property type="molecule type" value="Genomic_DNA"/>
</dbReference>
<sequence length="109" mass="12032">MIMNSSSWVTDGPPIKGVLLDISGVLRDGSEAIAGSVDAFDRLIQSGLEVRLVTNESQVTRQSLDKLTRLGFQGVEYDKIFAPAPLLAEQLVRQRHHPVLLVHPKVMKE</sequence>
<evidence type="ECO:0000313" key="2">
    <source>
        <dbReference type="Proteomes" id="UP000198287"/>
    </source>
</evidence>
<dbReference type="PANTHER" id="PTHR19288">
    <property type="entry name" value="4-NITROPHENYLPHOSPHATASE-RELATED"/>
    <property type="match status" value="1"/>
</dbReference>